<dbReference type="PATRIC" id="fig|1566026.4.peg.1600"/>
<dbReference type="AlphaFoldDB" id="A0A0L8API4"/>
<dbReference type="RefSeq" id="WP_053221808.1">
    <property type="nucleotide sequence ID" value="NZ_JSVA01000002.1"/>
</dbReference>
<dbReference type="Gene3D" id="1.10.30.50">
    <property type="match status" value="1"/>
</dbReference>
<dbReference type="InterPro" id="IPR029471">
    <property type="entry name" value="HNH_5"/>
</dbReference>
<evidence type="ECO:0000313" key="3">
    <source>
        <dbReference type="Proteomes" id="UP000036908"/>
    </source>
</evidence>
<keyword evidence="2" id="KW-0540">Nuclease</keyword>
<evidence type="ECO:0000313" key="2">
    <source>
        <dbReference type="EMBL" id="KOF04393.1"/>
    </source>
</evidence>
<dbReference type="PANTHER" id="PTHR33877:SF2">
    <property type="entry name" value="OS07G0170200 PROTEIN"/>
    <property type="match status" value="1"/>
</dbReference>
<proteinExistence type="predicted"/>
<protein>
    <submittedName>
        <fullName evidence="2">HNH endonuclease</fullName>
    </submittedName>
</protein>
<keyword evidence="3" id="KW-1185">Reference proteome</keyword>
<reference evidence="3" key="1">
    <citation type="submission" date="2014-11" db="EMBL/GenBank/DDBJ databases">
        <title>Genome sequencing of Roseivirga sp. D-25.</title>
        <authorList>
            <person name="Selvaratnam C."/>
            <person name="Thevarajoo S."/>
            <person name="Goh K.M."/>
            <person name="Eee R."/>
            <person name="Chan K.-G."/>
            <person name="Chong C.S."/>
        </authorList>
    </citation>
    <scope>NUCLEOTIDE SEQUENCE [LARGE SCALE GENOMIC DNA]</scope>
    <source>
        <strain evidence="3">D-25</strain>
    </source>
</reference>
<evidence type="ECO:0000259" key="1">
    <source>
        <dbReference type="SMART" id="SM00507"/>
    </source>
</evidence>
<gene>
    <name evidence="2" type="ORF">OB69_00890</name>
</gene>
<dbReference type="OrthoDB" id="9802901at2"/>
<accession>A0A0L8API4</accession>
<dbReference type="CDD" id="cd00085">
    <property type="entry name" value="HNHc"/>
    <property type="match status" value="1"/>
</dbReference>
<dbReference type="InterPro" id="IPR052892">
    <property type="entry name" value="NA-targeting_endonuclease"/>
</dbReference>
<dbReference type="GO" id="GO:0004519">
    <property type="term" value="F:endonuclease activity"/>
    <property type="evidence" value="ECO:0007669"/>
    <property type="project" value="UniProtKB-KW"/>
</dbReference>
<comment type="caution">
    <text evidence="2">The sequence shown here is derived from an EMBL/GenBank/DDBJ whole genome shotgun (WGS) entry which is preliminary data.</text>
</comment>
<keyword evidence="2" id="KW-0378">Hydrolase</keyword>
<dbReference type="PANTHER" id="PTHR33877">
    <property type="entry name" value="SLL1193 PROTEIN"/>
    <property type="match status" value="1"/>
</dbReference>
<dbReference type="SMART" id="SM00507">
    <property type="entry name" value="HNHc"/>
    <property type="match status" value="1"/>
</dbReference>
<dbReference type="Pfam" id="PF14279">
    <property type="entry name" value="HNH_5"/>
    <property type="match status" value="1"/>
</dbReference>
<dbReference type="InterPro" id="IPR003615">
    <property type="entry name" value="HNH_nuc"/>
</dbReference>
<dbReference type="Proteomes" id="UP000036908">
    <property type="component" value="Unassembled WGS sequence"/>
</dbReference>
<dbReference type="EMBL" id="JSVA01000002">
    <property type="protein sequence ID" value="KOF04393.1"/>
    <property type="molecule type" value="Genomic_DNA"/>
</dbReference>
<sequence length="165" mass="18790">MKRVLVLNQDYSPLTVCSVERAFLLLFLSKADMVHDAPGKVMRTVSAQYPMPSVIRLQKYIYSPFKSVVLSRQNIFKRDGQECQYCGSTKSLTLDHVLPKSRGGKSSWQNLVAACHKCNSMKGDKTPEEAGMLLKNRPFKPSYIMFVRNFSGLTSEQWLKYLSLN</sequence>
<organism evidence="2 3">
    <name type="scientific">Roseivirga seohaensis subsp. aquiponti</name>
    <dbReference type="NCBI Taxonomy" id="1566026"/>
    <lineage>
        <taxon>Bacteria</taxon>
        <taxon>Pseudomonadati</taxon>
        <taxon>Bacteroidota</taxon>
        <taxon>Cytophagia</taxon>
        <taxon>Cytophagales</taxon>
        <taxon>Roseivirgaceae</taxon>
        <taxon>Roseivirga</taxon>
    </lineage>
</organism>
<name>A0A0L8API4_9BACT</name>
<keyword evidence="2" id="KW-0255">Endonuclease</keyword>
<feature type="domain" description="HNH nuclease" evidence="1">
    <location>
        <begin position="70"/>
        <end position="120"/>
    </location>
</feature>